<proteinExistence type="predicted"/>
<evidence type="ECO:0000313" key="3">
    <source>
        <dbReference type="Proteomes" id="UP001596002"/>
    </source>
</evidence>
<protein>
    <submittedName>
        <fullName evidence="2">Uncharacterized protein</fullName>
    </submittedName>
</protein>
<dbReference type="EMBL" id="JBHSHC010000091">
    <property type="protein sequence ID" value="MFC4767847.1"/>
    <property type="molecule type" value="Genomic_DNA"/>
</dbReference>
<accession>A0ABV9Q598</accession>
<keyword evidence="1" id="KW-0472">Membrane</keyword>
<gene>
    <name evidence="2" type="ORF">ACFO8Q_10830</name>
</gene>
<evidence type="ECO:0000313" key="2">
    <source>
        <dbReference type="EMBL" id="MFC4767847.1"/>
    </source>
</evidence>
<name>A0ABV9Q598_9BACL</name>
<dbReference type="Proteomes" id="UP001596002">
    <property type="component" value="Unassembled WGS sequence"/>
</dbReference>
<keyword evidence="1" id="KW-0812">Transmembrane</keyword>
<organism evidence="2 3">
    <name type="scientific">Effusibacillus consociatus</name>
    <dbReference type="NCBI Taxonomy" id="1117041"/>
    <lineage>
        <taxon>Bacteria</taxon>
        <taxon>Bacillati</taxon>
        <taxon>Bacillota</taxon>
        <taxon>Bacilli</taxon>
        <taxon>Bacillales</taxon>
        <taxon>Alicyclobacillaceae</taxon>
        <taxon>Effusibacillus</taxon>
    </lineage>
</organism>
<evidence type="ECO:0000256" key="1">
    <source>
        <dbReference type="SAM" id="Phobius"/>
    </source>
</evidence>
<keyword evidence="3" id="KW-1185">Reference proteome</keyword>
<feature type="transmembrane region" description="Helical" evidence="1">
    <location>
        <begin position="57"/>
        <end position="78"/>
    </location>
</feature>
<sequence>MKLILRCLNVFFLLAGFGFVLKGIRLYTLDIDGTGVGIHLGPIEINDGVSKEEVPFYAVRFVWVGILLLVIPLISLIVRKVNHKKITL</sequence>
<reference evidence="3" key="1">
    <citation type="journal article" date="2019" name="Int. J. Syst. Evol. Microbiol.">
        <title>The Global Catalogue of Microorganisms (GCM) 10K type strain sequencing project: providing services to taxonomists for standard genome sequencing and annotation.</title>
        <authorList>
            <consortium name="The Broad Institute Genomics Platform"/>
            <consortium name="The Broad Institute Genome Sequencing Center for Infectious Disease"/>
            <person name="Wu L."/>
            <person name="Ma J."/>
        </authorList>
    </citation>
    <scope>NUCLEOTIDE SEQUENCE [LARGE SCALE GENOMIC DNA]</scope>
    <source>
        <strain evidence="3">WYCCWR 12678</strain>
    </source>
</reference>
<feature type="transmembrane region" description="Helical" evidence="1">
    <location>
        <begin position="7"/>
        <end position="27"/>
    </location>
</feature>
<dbReference type="RefSeq" id="WP_380025769.1">
    <property type="nucleotide sequence ID" value="NZ_JBHSHC010000091.1"/>
</dbReference>
<comment type="caution">
    <text evidence="2">The sequence shown here is derived from an EMBL/GenBank/DDBJ whole genome shotgun (WGS) entry which is preliminary data.</text>
</comment>
<keyword evidence="1" id="KW-1133">Transmembrane helix</keyword>